<dbReference type="Gene3D" id="3.40.710.10">
    <property type="entry name" value="DD-peptidase/beta-lactamase superfamily"/>
    <property type="match status" value="1"/>
</dbReference>
<reference evidence="4" key="1">
    <citation type="submission" date="2021-01" db="EMBL/GenBank/DDBJ databases">
        <authorList>
            <person name="Corre E."/>
            <person name="Pelletier E."/>
            <person name="Niang G."/>
            <person name="Scheremetjew M."/>
            <person name="Finn R."/>
            <person name="Kale V."/>
            <person name="Holt S."/>
            <person name="Cochrane G."/>
            <person name="Meng A."/>
            <person name="Brown T."/>
            <person name="Cohen L."/>
        </authorList>
    </citation>
    <scope>NUCLEOTIDE SEQUENCE</scope>
    <source>
        <strain evidence="4">CCMP1413</strain>
    </source>
</reference>
<dbReference type="EMBL" id="HBDZ01007238">
    <property type="protein sequence ID" value="CAD8238157.1"/>
    <property type="molecule type" value="Transcribed_RNA"/>
</dbReference>
<evidence type="ECO:0000256" key="1">
    <source>
        <dbReference type="SAM" id="MobiDB-lite"/>
    </source>
</evidence>
<dbReference type="InterPro" id="IPR050789">
    <property type="entry name" value="Diverse_Enzym_Activities"/>
</dbReference>
<keyword evidence="2" id="KW-0812">Transmembrane</keyword>
<feature type="region of interest" description="Disordered" evidence="1">
    <location>
        <begin position="486"/>
        <end position="506"/>
    </location>
</feature>
<proteinExistence type="predicted"/>
<accession>A0A7R9Y0E6</accession>
<feature type="domain" description="Beta-lactamase-related" evidence="3">
    <location>
        <begin position="398"/>
        <end position="637"/>
    </location>
</feature>
<dbReference type="InterPro" id="IPR012338">
    <property type="entry name" value="Beta-lactam/transpept-like"/>
</dbReference>
<keyword evidence="2" id="KW-1133">Transmembrane helix</keyword>
<gene>
    <name evidence="4" type="ORF">PCOL08062_LOCUS5528</name>
</gene>
<feature type="region of interest" description="Disordered" evidence="1">
    <location>
        <begin position="1"/>
        <end position="30"/>
    </location>
</feature>
<protein>
    <recommendedName>
        <fullName evidence="3">Beta-lactamase-related domain-containing protein</fullName>
    </recommendedName>
</protein>
<dbReference type="InterPro" id="IPR001466">
    <property type="entry name" value="Beta-lactam-related"/>
</dbReference>
<dbReference type="Pfam" id="PF00144">
    <property type="entry name" value="Beta-lactamase"/>
    <property type="match status" value="1"/>
</dbReference>
<organism evidence="4">
    <name type="scientific">Prasinoderma coloniale</name>
    <dbReference type="NCBI Taxonomy" id="156133"/>
    <lineage>
        <taxon>Eukaryota</taxon>
        <taxon>Viridiplantae</taxon>
        <taxon>Prasinodermophyta</taxon>
        <taxon>Prasinodermophyceae</taxon>
        <taxon>Prasinodermales</taxon>
        <taxon>Prasinodermaceae</taxon>
        <taxon>Prasinoderma</taxon>
    </lineage>
</organism>
<dbReference type="AlphaFoldDB" id="A0A7R9Y0E6"/>
<sequence>MGKGARGGGAARKGGTNGHTPPTTPSKEELKARLAKRRTTTSRMSMSLSLLGATVLVAGIAAAVLYSSVQGGHVYDLLDLGSTYVFDGPAGRSTGHPGRNRAAKCTKGFHTWLENEPGEQGGTWPDAWNEYTHDNGTELYYNEMTGATTSTMPASLARDEGDPDRPHELLGRQYRTYKWSIESDWARFYDNSHNLGPITAMCAKIEPDGERGVNTQRVLTTLTLGPWASSQARATTAKNWVEDDVDEWEETEGVCIDKVQGPEHTAVPARSISKTFASAAFLAVSERSLSYGGLGLGAGTPLTLETKVGKTFGNCGRVENATVLDLLAMRTLDNRNYGMWKYYGHVMDNLGFPAECDARQMDVVRCVTEVVCPAFEQCLTSGDDDYDTAYESVQDSQDLPMSLYATREQRRKKEIAYDNYAYTLVDALVKRRTGLPLYYWLKELILRPLGMSQALRCMSGRLHEGGRPGCFGTPYLTLACGEDDEPERECEPMERPTRASEDSTSDLGINWPKWKGEQLTVNWLSNAVMSSPRDMLRFTSMLAGNGTIDGVRILSKESVKAIFTDYNICDTFQMGHFGLGVTSCRAEMCGARPPPGKHHATMPLTEDGGAQYIPGQWFGMGGSYGTKFIVLPDQGVTCLHMAMIPAKAVAGDRISAKAHFLWRLLGKEMREMWP</sequence>
<dbReference type="PANTHER" id="PTHR43283">
    <property type="entry name" value="BETA-LACTAMASE-RELATED"/>
    <property type="match status" value="1"/>
</dbReference>
<evidence type="ECO:0000313" key="4">
    <source>
        <dbReference type="EMBL" id="CAD8238157.1"/>
    </source>
</evidence>
<evidence type="ECO:0000259" key="3">
    <source>
        <dbReference type="Pfam" id="PF00144"/>
    </source>
</evidence>
<feature type="transmembrane region" description="Helical" evidence="2">
    <location>
        <begin position="46"/>
        <end position="66"/>
    </location>
</feature>
<feature type="compositionally biased region" description="Basic and acidic residues" evidence="1">
    <location>
        <begin position="489"/>
        <end position="501"/>
    </location>
</feature>
<evidence type="ECO:0000256" key="2">
    <source>
        <dbReference type="SAM" id="Phobius"/>
    </source>
</evidence>
<dbReference type="SUPFAM" id="SSF56601">
    <property type="entry name" value="beta-lactamase/transpeptidase-like"/>
    <property type="match status" value="1"/>
</dbReference>
<keyword evidence="2" id="KW-0472">Membrane</keyword>
<feature type="compositionally biased region" description="Gly residues" evidence="1">
    <location>
        <begin position="1"/>
        <end position="17"/>
    </location>
</feature>
<name>A0A7R9Y0E6_9VIRI</name>